<dbReference type="KEGG" id="vga:BSQ33_00305"/>
<gene>
    <name evidence="8" type="ORF">BSQ33_00305</name>
</gene>
<proteinExistence type="inferred from homology"/>
<dbReference type="SUPFAM" id="SSF50129">
    <property type="entry name" value="GroES-like"/>
    <property type="match status" value="1"/>
</dbReference>
<dbReference type="InterPro" id="IPR011032">
    <property type="entry name" value="GroES-like_sf"/>
</dbReference>
<evidence type="ECO:0000259" key="7">
    <source>
        <dbReference type="Pfam" id="PF08240"/>
    </source>
</evidence>
<dbReference type="Proteomes" id="UP000196708">
    <property type="component" value="Chromosome 1"/>
</dbReference>
<dbReference type="InterPro" id="IPR013149">
    <property type="entry name" value="ADH-like_C"/>
</dbReference>
<evidence type="ECO:0000256" key="1">
    <source>
        <dbReference type="ARBA" id="ARBA00001947"/>
    </source>
</evidence>
<dbReference type="CDD" id="cd08232">
    <property type="entry name" value="idonate-5-DH"/>
    <property type="match status" value="1"/>
</dbReference>
<reference evidence="8 9" key="1">
    <citation type="submission" date="2016-12" db="EMBL/GenBank/DDBJ databases">
        <authorList>
            <person name="Song W.-J."/>
            <person name="Kurnit D.M."/>
        </authorList>
    </citation>
    <scope>NUCLEOTIDE SEQUENCE [LARGE SCALE GENOMIC DNA]</scope>
    <source>
        <strain evidence="8 9">ATCC 43942</strain>
    </source>
</reference>
<evidence type="ECO:0000256" key="3">
    <source>
        <dbReference type="ARBA" id="ARBA00022723"/>
    </source>
</evidence>
<evidence type="ECO:0000256" key="4">
    <source>
        <dbReference type="ARBA" id="ARBA00022833"/>
    </source>
</evidence>
<keyword evidence="4" id="KW-0862">Zinc</keyword>
<dbReference type="InterPro" id="IPR036291">
    <property type="entry name" value="NAD(P)-bd_dom_sf"/>
</dbReference>
<dbReference type="SUPFAM" id="SSF51735">
    <property type="entry name" value="NAD(P)-binding Rossmann-fold domains"/>
    <property type="match status" value="1"/>
</dbReference>
<comment type="cofactor">
    <cofactor evidence="1">
        <name>Zn(2+)</name>
        <dbReference type="ChEBI" id="CHEBI:29105"/>
    </cofactor>
</comment>
<accession>A0A1Z2SB30</accession>
<dbReference type="EMBL" id="CP018835">
    <property type="protein sequence ID" value="ASA54317.1"/>
    <property type="molecule type" value="Genomic_DNA"/>
</dbReference>
<dbReference type="Pfam" id="PF00107">
    <property type="entry name" value="ADH_zinc_N"/>
    <property type="match status" value="1"/>
</dbReference>
<dbReference type="Gene3D" id="3.90.180.10">
    <property type="entry name" value="Medium-chain alcohol dehydrogenases, catalytic domain"/>
    <property type="match status" value="1"/>
</dbReference>
<dbReference type="GO" id="GO:0016491">
    <property type="term" value="F:oxidoreductase activity"/>
    <property type="evidence" value="ECO:0007669"/>
    <property type="project" value="UniProtKB-KW"/>
</dbReference>
<evidence type="ECO:0000256" key="2">
    <source>
        <dbReference type="ARBA" id="ARBA00008072"/>
    </source>
</evidence>
<dbReference type="OrthoDB" id="9773078at2"/>
<name>A0A1Z2SB30_VIBGA</name>
<dbReference type="AlphaFoldDB" id="A0A1Z2SB30"/>
<dbReference type="PANTHER" id="PTHR43161">
    <property type="entry name" value="SORBITOL DEHYDROGENASE"/>
    <property type="match status" value="1"/>
</dbReference>
<protein>
    <submittedName>
        <fullName evidence="8">L-idonate 5-dehydrogenase</fullName>
    </submittedName>
</protein>
<dbReference type="InterPro" id="IPR013154">
    <property type="entry name" value="ADH-like_N"/>
</dbReference>
<evidence type="ECO:0000313" key="8">
    <source>
        <dbReference type="EMBL" id="ASA54317.1"/>
    </source>
</evidence>
<keyword evidence="3" id="KW-0479">Metal-binding</keyword>
<comment type="similarity">
    <text evidence="2">Belongs to the zinc-containing alcohol dehydrogenase family.</text>
</comment>
<dbReference type="NCBIfam" id="NF007375">
    <property type="entry name" value="PRK09880.1"/>
    <property type="match status" value="1"/>
</dbReference>
<evidence type="ECO:0000256" key="5">
    <source>
        <dbReference type="ARBA" id="ARBA00023002"/>
    </source>
</evidence>
<evidence type="ECO:0000259" key="6">
    <source>
        <dbReference type="Pfam" id="PF00107"/>
    </source>
</evidence>
<keyword evidence="5" id="KW-0560">Oxidoreductase</keyword>
<organism evidence="8 9">
    <name type="scientific">Vibrio gazogenes</name>
    <dbReference type="NCBI Taxonomy" id="687"/>
    <lineage>
        <taxon>Bacteria</taxon>
        <taxon>Pseudomonadati</taxon>
        <taxon>Pseudomonadota</taxon>
        <taxon>Gammaproteobacteria</taxon>
        <taxon>Vibrionales</taxon>
        <taxon>Vibrionaceae</taxon>
        <taxon>Vibrio</taxon>
    </lineage>
</organism>
<dbReference type="RefSeq" id="WP_088132853.1">
    <property type="nucleotide sequence ID" value="NZ_CP018835.1"/>
</dbReference>
<dbReference type="Gene3D" id="3.40.50.720">
    <property type="entry name" value="NAD(P)-binding Rossmann-like Domain"/>
    <property type="match status" value="1"/>
</dbReference>
<sequence length="347" mass="37434">MTEVQSKSCIIRSEQDLIIENRILNHEEDKVLVQVEAGGICGSDIHYYQHGRAGASVIQEPMIIGHEFVGIVKTAPVGSALKVGQKVAINPSQPCYQCERCRNGQLNHCQSMRFMGSAQHFPHTQGGFTQYVSVNTNQCFPYDASIASEIMAFSEPLSVAIHAVNKAGSLIGKKVLVIGSGTIGGLVIAAAKAAGAQVVLGCDVSERSCKVAIDMGADHSFSPLDHEEVTKYQQDNGYFDVTFEATGVPSAIQTTVDFTKPNGKCIQLGMGNSSIEYPISQFLVKEIEWTGSFRFNTEFAVAVNWLETKRVDPTPLISGVFSLDDAESAIIAAADKAKSTKVILKIQ</sequence>
<feature type="domain" description="Alcohol dehydrogenase-like N-terminal" evidence="7">
    <location>
        <begin position="28"/>
        <end position="142"/>
    </location>
</feature>
<dbReference type="Pfam" id="PF08240">
    <property type="entry name" value="ADH_N"/>
    <property type="match status" value="1"/>
</dbReference>
<dbReference type="GO" id="GO:0046872">
    <property type="term" value="F:metal ion binding"/>
    <property type="evidence" value="ECO:0007669"/>
    <property type="project" value="UniProtKB-KW"/>
</dbReference>
<dbReference type="PANTHER" id="PTHR43161:SF9">
    <property type="entry name" value="SORBITOL DEHYDROGENASE"/>
    <property type="match status" value="1"/>
</dbReference>
<feature type="domain" description="Alcohol dehydrogenase-like C-terminal" evidence="6">
    <location>
        <begin position="183"/>
        <end position="307"/>
    </location>
</feature>
<evidence type="ECO:0000313" key="9">
    <source>
        <dbReference type="Proteomes" id="UP000196708"/>
    </source>
</evidence>